<dbReference type="InterPro" id="IPR036465">
    <property type="entry name" value="vWFA_dom_sf"/>
</dbReference>
<dbReference type="EMBL" id="JAZGQO010000014">
    <property type="protein sequence ID" value="KAK6171216.1"/>
    <property type="molecule type" value="Genomic_DNA"/>
</dbReference>
<dbReference type="InterPro" id="IPR002557">
    <property type="entry name" value="Chitin-bd_dom"/>
</dbReference>
<keyword evidence="4" id="KW-0677">Repeat</keyword>
<dbReference type="PANTHER" id="PTHR22906:SF21">
    <property type="entry name" value="SEMA DOMAIN-CONTAINING PROTEIN"/>
    <property type="match status" value="1"/>
</dbReference>
<name>A0AAN8J8K1_PATCE</name>
<evidence type="ECO:0000259" key="9">
    <source>
        <dbReference type="PROSITE" id="PS50940"/>
    </source>
</evidence>
<feature type="chain" id="PRO_5042924012" evidence="7">
    <location>
        <begin position="19"/>
        <end position="1010"/>
    </location>
</feature>
<dbReference type="SMART" id="SM00327">
    <property type="entry name" value="VWA"/>
    <property type="match status" value="1"/>
</dbReference>
<keyword evidence="6" id="KW-0325">Glycoprotein</keyword>
<evidence type="ECO:0000313" key="10">
    <source>
        <dbReference type="EMBL" id="KAK6171216.1"/>
    </source>
</evidence>
<comment type="subcellular location">
    <subcellularLocation>
        <location evidence="1">Secreted</location>
    </subcellularLocation>
</comment>
<evidence type="ECO:0000256" key="7">
    <source>
        <dbReference type="SAM" id="SignalP"/>
    </source>
</evidence>
<keyword evidence="2" id="KW-0964">Secreted</keyword>
<reference evidence="10 11" key="1">
    <citation type="submission" date="2024-01" db="EMBL/GenBank/DDBJ databases">
        <title>The genome of the rayed Mediterranean limpet Patella caerulea (Linnaeus, 1758).</title>
        <authorList>
            <person name="Anh-Thu Weber A."/>
            <person name="Halstead-Nussloch G."/>
        </authorList>
    </citation>
    <scope>NUCLEOTIDE SEQUENCE [LARGE SCALE GENOMIC DNA]</scope>
    <source>
        <strain evidence="10">AATW-2023a</strain>
        <tissue evidence="10">Whole specimen</tissue>
    </source>
</reference>
<dbReference type="SUPFAM" id="SSF57625">
    <property type="entry name" value="Invertebrate chitin-binding proteins"/>
    <property type="match status" value="2"/>
</dbReference>
<protein>
    <submittedName>
        <fullName evidence="10">Uncharacterized protein</fullName>
    </submittedName>
</protein>
<dbReference type="InterPro" id="IPR036508">
    <property type="entry name" value="Chitin-bd_dom_sf"/>
</dbReference>
<sequence>MKAVFLILLLVIVSGVTVESLDLTRVEDQKGRLVVQGVIDAIRSNCIFAGDRLFLRRLAKVQSNDGLDISTYRADYHGGIWQIDEGKYNHTKGCPGHLEKVCDKIQTKLNISWPSTTWRDLRKPLYSGLSASLYIMSKQNISSNITDGLPGGRGNQSIIWKNLFAPNKAASSFLNSIRSSDEDEMCTKAIDLAFIIDSSGSIGSRNFIKIKQFMTNVTDGLAIASDKTQIAVVKFSTYARLEFGLNRYSSRASVDRAINRIYYDRGWTNTARGIDYASNYVFAAGRGMRNNSVKVAVVVTDGRSNNPVLTAAQAPKLRAKGVIVFSIGIGKALVEELEAISSEPNCTHVFVLKDFTEIESIINEIQKRACRAQMVFENTPTSKRTNIKEKVIPFTGNETEVNIVVPALETSNLPPNSTNSTTVVTDVSCGVVYIYASYDSTHPSDALYTYSDVAEEGSRSVMTVRDDSGRPLYISYHGKKYNITATRRNVDCEHPTINSTVMQGKEPVNGGWTEYQEIGDRTECSATCGSGTQTRTITRSCTNPAPSKWGKDCSGLSTTTEEVECNTRPCPVDGGWSNYAEPRRTTLCSATCGTGSRTRTLIRTCTRPAPSNGGLDCQGNSTKTEVVNCNTQPCPVDGGWSEFKEFGSRTTCSASCGTGTQTRTLNRTCTNPAPANGGLDCDGDLTKTEVVNCNTHLCPVNGGWSEYVETGSRTVCSASCGTGTQTRTLTRTCTNPAPANDGLDCEGISTKSETVDCNTHLCPVNGGWSEYEETGSRTTCSASCGTGTQTRTLTRTCTNPAPAYGGLECDGDSTKTEVVNCNTHLCPVNGGWSEFEESGSRTPCSASCGTGTQTRTLTRTCTNPAPANDGLDCDGDSTKSEVVDCNTQICPGVCRRNIVRYFSHARNAKRFYQCDNGIAKLRKCAPTTVWSQDALTCIFENVPVPPQPTTEAPDTECANNQLFVAHPTDCSKYYRCVFGRRSATPMSCAPGLAFNEAISNCDFIANVPRC</sequence>
<organism evidence="10 11">
    <name type="scientific">Patella caerulea</name>
    <name type="common">Rayed Mediterranean limpet</name>
    <dbReference type="NCBI Taxonomy" id="87958"/>
    <lineage>
        <taxon>Eukaryota</taxon>
        <taxon>Metazoa</taxon>
        <taxon>Spiralia</taxon>
        <taxon>Lophotrochozoa</taxon>
        <taxon>Mollusca</taxon>
        <taxon>Gastropoda</taxon>
        <taxon>Patellogastropoda</taxon>
        <taxon>Patelloidea</taxon>
        <taxon>Patellidae</taxon>
        <taxon>Patella</taxon>
    </lineage>
</organism>
<feature type="domain" description="VWFA" evidence="8">
    <location>
        <begin position="191"/>
        <end position="365"/>
    </location>
</feature>
<evidence type="ECO:0000313" key="11">
    <source>
        <dbReference type="Proteomes" id="UP001347796"/>
    </source>
</evidence>
<dbReference type="InterPro" id="IPR000884">
    <property type="entry name" value="TSP1_rpt"/>
</dbReference>
<accession>A0AAN8J8K1</accession>
<feature type="domain" description="Chitin-binding type-2" evidence="9">
    <location>
        <begin position="954"/>
        <end position="1010"/>
    </location>
</feature>
<dbReference type="SUPFAM" id="SSF53300">
    <property type="entry name" value="vWA-like"/>
    <property type="match status" value="1"/>
</dbReference>
<keyword evidence="3 7" id="KW-0732">Signal</keyword>
<dbReference type="FunFam" id="2.20.100.10:FF:000001">
    <property type="entry name" value="semaphorin-5A isoform X1"/>
    <property type="match status" value="1"/>
</dbReference>
<dbReference type="SUPFAM" id="SSF82895">
    <property type="entry name" value="TSP-1 type 1 repeat"/>
    <property type="match status" value="6"/>
</dbReference>
<evidence type="ECO:0000256" key="6">
    <source>
        <dbReference type="ARBA" id="ARBA00023180"/>
    </source>
</evidence>
<keyword evidence="11" id="KW-1185">Reference proteome</keyword>
<evidence type="ECO:0000256" key="1">
    <source>
        <dbReference type="ARBA" id="ARBA00004613"/>
    </source>
</evidence>
<gene>
    <name evidence="10" type="ORF">SNE40_019451</name>
</gene>
<dbReference type="Pfam" id="PF00092">
    <property type="entry name" value="VWA"/>
    <property type="match status" value="1"/>
</dbReference>
<dbReference type="SMART" id="SM00209">
    <property type="entry name" value="TSP1"/>
    <property type="match status" value="6"/>
</dbReference>
<dbReference type="Gene3D" id="3.40.50.410">
    <property type="entry name" value="von Willebrand factor, type A domain"/>
    <property type="match status" value="1"/>
</dbReference>
<evidence type="ECO:0000256" key="5">
    <source>
        <dbReference type="ARBA" id="ARBA00023157"/>
    </source>
</evidence>
<dbReference type="GO" id="GO:0008061">
    <property type="term" value="F:chitin binding"/>
    <property type="evidence" value="ECO:0007669"/>
    <property type="project" value="InterPro"/>
</dbReference>
<dbReference type="InterPro" id="IPR036383">
    <property type="entry name" value="TSP1_rpt_sf"/>
</dbReference>
<dbReference type="Pfam" id="PF00090">
    <property type="entry name" value="TSP_1"/>
    <property type="match status" value="6"/>
</dbReference>
<dbReference type="InterPro" id="IPR052065">
    <property type="entry name" value="Compl_asym_regulator"/>
</dbReference>
<comment type="caution">
    <text evidence="10">The sequence shown here is derived from an EMBL/GenBank/DDBJ whole genome shotgun (WGS) entry which is preliminary data.</text>
</comment>
<evidence type="ECO:0000256" key="3">
    <source>
        <dbReference type="ARBA" id="ARBA00022729"/>
    </source>
</evidence>
<dbReference type="PROSITE" id="PS50234">
    <property type="entry name" value="VWFA"/>
    <property type="match status" value="1"/>
</dbReference>
<dbReference type="FunFam" id="3.40.50.410:FF:000004">
    <property type="entry name" value="collagen alpha-6(VI) chain"/>
    <property type="match status" value="1"/>
</dbReference>
<dbReference type="Gene3D" id="2.170.140.10">
    <property type="entry name" value="Chitin binding domain"/>
    <property type="match status" value="2"/>
</dbReference>
<dbReference type="Proteomes" id="UP001347796">
    <property type="component" value="Unassembled WGS sequence"/>
</dbReference>
<proteinExistence type="predicted"/>
<feature type="signal peptide" evidence="7">
    <location>
        <begin position="1"/>
        <end position="18"/>
    </location>
</feature>
<dbReference type="PANTHER" id="PTHR22906">
    <property type="entry name" value="PROPERDIN"/>
    <property type="match status" value="1"/>
</dbReference>
<dbReference type="AlphaFoldDB" id="A0AAN8J8K1"/>
<evidence type="ECO:0000256" key="4">
    <source>
        <dbReference type="ARBA" id="ARBA00022737"/>
    </source>
</evidence>
<dbReference type="Gene3D" id="2.20.100.10">
    <property type="entry name" value="Thrombospondin type-1 (TSP1) repeat"/>
    <property type="match status" value="6"/>
</dbReference>
<dbReference type="InterPro" id="IPR002035">
    <property type="entry name" value="VWF_A"/>
</dbReference>
<dbReference type="CDD" id="cd01450">
    <property type="entry name" value="vWFA_subfamily_ECM"/>
    <property type="match status" value="1"/>
</dbReference>
<evidence type="ECO:0000256" key="2">
    <source>
        <dbReference type="ARBA" id="ARBA00022525"/>
    </source>
</evidence>
<evidence type="ECO:0000259" key="8">
    <source>
        <dbReference type="PROSITE" id="PS50234"/>
    </source>
</evidence>
<dbReference type="PROSITE" id="PS50092">
    <property type="entry name" value="TSP1"/>
    <property type="match status" value="6"/>
</dbReference>
<dbReference type="Pfam" id="PF01607">
    <property type="entry name" value="CBM_14"/>
    <property type="match status" value="2"/>
</dbReference>
<keyword evidence="5" id="KW-1015">Disulfide bond</keyword>
<dbReference type="PROSITE" id="PS50940">
    <property type="entry name" value="CHIT_BIND_II"/>
    <property type="match status" value="1"/>
</dbReference>
<dbReference type="GO" id="GO:0005576">
    <property type="term" value="C:extracellular region"/>
    <property type="evidence" value="ECO:0007669"/>
    <property type="project" value="UniProtKB-SubCell"/>
</dbReference>
<dbReference type="PRINTS" id="PR00453">
    <property type="entry name" value="VWFADOMAIN"/>
</dbReference>
<dbReference type="SMART" id="SM00494">
    <property type="entry name" value="ChtBD2"/>
    <property type="match status" value="2"/>
</dbReference>